<organism evidence="1 2">
    <name type="scientific">Cryptomeria japonica</name>
    <name type="common">Japanese cedar</name>
    <name type="synonym">Cupressus japonica</name>
    <dbReference type="NCBI Taxonomy" id="3369"/>
    <lineage>
        <taxon>Eukaryota</taxon>
        <taxon>Viridiplantae</taxon>
        <taxon>Streptophyta</taxon>
        <taxon>Embryophyta</taxon>
        <taxon>Tracheophyta</taxon>
        <taxon>Spermatophyta</taxon>
        <taxon>Pinopsida</taxon>
        <taxon>Pinidae</taxon>
        <taxon>Conifers II</taxon>
        <taxon>Cupressales</taxon>
        <taxon>Cupressaceae</taxon>
        <taxon>Cryptomeria</taxon>
    </lineage>
</organism>
<gene>
    <name evidence="1" type="ORF">SUGI_1373750</name>
</gene>
<protein>
    <submittedName>
        <fullName evidence="1">Uncharacterized protein</fullName>
    </submittedName>
</protein>
<reference evidence="1" key="1">
    <citation type="submission" date="2022-12" db="EMBL/GenBank/DDBJ databases">
        <title>Chromosome-Level Genome Assembly of Japanese Cedar (Cryptomeriajaponica D. Don).</title>
        <authorList>
            <person name="Fujino T."/>
            <person name="Yamaguchi K."/>
            <person name="Yokoyama T."/>
            <person name="Hamanaka T."/>
            <person name="Harazono Y."/>
            <person name="Kamada H."/>
            <person name="Kobayashi W."/>
            <person name="Ujino-Ihara T."/>
            <person name="Uchiyama K."/>
            <person name="Matsumoto A."/>
            <person name="Izuno A."/>
            <person name="Tsumura Y."/>
            <person name="Toyoda A."/>
            <person name="Shigenobu S."/>
            <person name="Moriguchi Y."/>
            <person name="Ueno S."/>
            <person name="Kasahara M."/>
        </authorList>
    </citation>
    <scope>NUCLEOTIDE SEQUENCE</scope>
</reference>
<dbReference type="EMBL" id="BSEH01000190">
    <property type="protein sequence ID" value="GLJ57809.1"/>
    <property type="molecule type" value="Genomic_DNA"/>
</dbReference>
<evidence type="ECO:0000313" key="2">
    <source>
        <dbReference type="Proteomes" id="UP001234787"/>
    </source>
</evidence>
<proteinExistence type="predicted"/>
<evidence type="ECO:0000313" key="1">
    <source>
        <dbReference type="EMBL" id="GLJ57809.1"/>
    </source>
</evidence>
<name>A0AAD3NTT2_CRYJA</name>
<dbReference type="AlphaFoldDB" id="A0AAD3NTT2"/>
<sequence>MTDFHYGTLWQVGDRDMNHWIPDHMEMGACMVDTGQTGLTPSSVLVALVLMDGWTVRVSFMAKAVGEDGRTAHASQFSYTVEKTA</sequence>
<accession>A0AAD3NTT2</accession>
<dbReference type="Proteomes" id="UP001234787">
    <property type="component" value="Unassembled WGS sequence"/>
</dbReference>
<comment type="caution">
    <text evidence="1">The sequence shown here is derived from an EMBL/GenBank/DDBJ whole genome shotgun (WGS) entry which is preliminary data.</text>
</comment>
<keyword evidence="2" id="KW-1185">Reference proteome</keyword>